<dbReference type="InterPro" id="IPR001533">
    <property type="entry name" value="Pterin_deHydtase"/>
</dbReference>
<dbReference type="GO" id="GO:0008124">
    <property type="term" value="F:4-alpha-hydroxytetrahydrobiopterin dehydratase activity"/>
    <property type="evidence" value="ECO:0007669"/>
    <property type="project" value="UniProtKB-UniRule"/>
</dbReference>
<dbReference type="GO" id="GO:0006729">
    <property type="term" value="P:tetrahydrobiopterin biosynthetic process"/>
    <property type="evidence" value="ECO:0007669"/>
    <property type="project" value="InterPro"/>
</dbReference>
<dbReference type="PANTHER" id="PTHR42805:SF1">
    <property type="entry name" value="PTERIN-4-ALPHA-CARBINOLAMINE DEHYDRATASE-RELATED"/>
    <property type="match status" value="1"/>
</dbReference>
<evidence type="ECO:0000313" key="6">
    <source>
        <dbReference type="Proteomes" id="UP000243937"/>
    </source>
</evidence>
<proteinExistence type="inferred from homology"/>
<organism evidence="5 6">
    <name type="scientific">Oceanisphaera profunda</name>
    <dbReference type="NCBI Taxonomy" id="1416627"/>
    <lineage>
        <taxon>Bacteria</taxon>
        <taxon>Pseudomonadati</taxon>
        <taxon>Pseudomonadota</taxon>
        <taxon>Gammaproteobacteria</taxon>
        <taxon>Aeromonadales</taxon>
        <taxon>Aeromonadaceae</taxon>
        <taxon>Oceanisphaera</taxon>
    </lineage>
</organism>
<dbReference type="Proteomes" id="UP000243937">
    <property type="component" value="Chromosome"/>
</dbReference>
<evidence type="ECO:0000313" key="5">
    <source>
        <dbReference type="EMBL" id="ART81940.1"/>
    </source>
</evidence>
<dbReference type="Gene3D" id="3.30.1360.20">
    <property type="entry name" value="Transcriptional coactivator/pterin dehydratase"/>
    <property type="match status" value="1"/>
</dbReference>
<dbReference type="PANTHER" id="PTHR42805">
    <property type="entry name" value="PTERIN-4-ALPHA-CARBINOLAMINE DEHYDRATASE-RELATED"/>
    <property type="match status" value="1"/>
</dbReference>
<evidence type="ECO:0000256" key="2">
    <source>
        <dbReference type="ARBA" id="ARBA00006472"/>
    </source>
</evidence>
<dbReference type="EMBL" id="CP021377">
    <property type="protein sequence ID" value="ART81940.1"/>
    <property type="molecule type" value="Genomic_DNA"/>
</dbReference>
<dbReference type="HAMAP" id="MF_00434">
    <property type="entry name" value="Pterin_4_alpha"/>
    <property type="match status" value="1"/>
</dbReference>
<dbReference type="AlphaFoldDB" id="A0A1Y0D338"/>
<dbReference type="RefSeq" id="WP_087035028.1">
    <property type="nucleotide sequence ID" value="NZ_CP021377.1"/>
</dbReference>
<comment type="similarity">
    <text evidence="2 4">Belongs to the pterin-4-alpha-carbinolamine dehydratase family.</text>
</comment>
<gene>
    <name evidence="5" type="ORF">CBP31_04275</name>
</gene>
<name>A0A1Y0D338_9GAMM</name>
<comment type="catalytic activity">
    <reaction evidence="1 4">
        <text>(4aS,6R)-4a-hydroxy-L-erythro-5,6,7,8-tetrahydrobiopterin = (6R)-L-erythro-6,7-dihydrobiopterin + H2O</text>
        <dbReference type="Rhea" id="RHEA:11920"/>
        <dbReference type="ChEBI" id="CHEBI:15377"/>
        <dbReference type="ChEBI" id="CHEBI:15642"/>
        <dbReference type="ChEBI" id="CHEBI:43120"/>
        <dbReference type="EC" id="4.2.1.96"/>
    </reaction>
</comment>
<dbReference type="InterPro" id="IPR036428">
    <property type="entry name" value="PCD_sf"/>
</dbReference>
<keyword evidence="3 4" id="KW-0456">Lyase</keyword>
<dbReference type="KEGG" id="opf:CBP31_04275"/>
<dbReference type="EC" id="4.2.1.96" evidence="4"/>
<dbReference type="OrthoDB" id="5294615at2"/>
<keyword evidence="6" id="KW-1185">Reference proteome</keyword>
<accession>A0A1Y0D338</accession>
<evidence type="ECO:0000256" key="4">
    <source>
        <dbReference type="HAMAP-Rule" id="MF_00434"/>
    </source>
</evidence>
<evidence type="ECO:0000256" key="1">
    <source>
        <dbReference type="ARBA" id="ARBA00001554"/>
    </source>
</evidence>
<sequence>MTELAQQSCTACKPDALQVTEEQLVELMPALPDWACLSRGGELQLERVFHFKNFKQAWAFTNKVAELAESEFHHPAITLEWGKVTVTWWTHAIKGLHHNDFIMAARTDLLFDK</sequence>
<dbReference type="NCBIfam" id="NF002016">
    <property type="entry name" value="PRK00823.1-1"/>
    <property type="match status" value="1"/>
</dbReference>
<evidence type="ECO:0000256" key="3">
    <source>
        <dbReference type="ARBA" id="ARBA00023239"/>
    </source>
</evidence>
<dbReference type="InterPro" id="IPR050376">
    <property type="entry name" value="Pterin-4-alpha-carb_dehyd"/>
</dbReference>
<dbReference type="CDD" id="cd00913">
    <property type="entry name" value="PCD_DCoH_subfamily_a"/>
    <property type="match status" value="1"/>
</dbReference>
<dbReference type="SUPFAM" id="SSF55248">
    <property type="entry name" value="PCD-like"/>
    <property type="match status" value="1"/>
</dbReference>
<protein>
    <recommendedName>
        <fullName evidence="4">Putative pterin-4-alpha-carbinolamine dehydratase</fullName>
        <shortName evidence="4">PHS</shortName>
        <ecNumber evidence="4">4.2.1.96</ecNumber>
    </recommendedName>
    <alternativeName>
        <fullName evidence="4">4-alpha-hydroxy-tetrahydropterin dehydratase</fullName>
    </alternativeName>
    <alternativeName>
        <fullName evidence="4">Pterin carbinolamine dehydratase</fullName>
        <shortName evidence="4">PCD</shortName>
    </alternativeName>
</protein>
<reference evidence="5 6" key="1">
    <citation type="journal article" date="2014" name="Int. J. Syst. Evol. Microbiol.">
        <title>Oceanisphaera profunda sp. nov., a marine bacterium isolated from deep-sea sediment, and emended description of the genus Oceanisphaera.</title>
        <authorList>
            <person name="Xu Z."/>
            <person name="Zhang X.Y."/>
            <person name="Su H.N."/>
            <person name="Yu Z.C."/>
            <person name="Liu C."/>
            <person name="Li H."/>
            <person name="Chen X.L."/>
            <person name="Song X.Y."/>
            <person name="Xie B.B."/>
            <person name="Qin Q.L."/>
            <person name="Zhou B.C."/>
            <person name="Shi M."/>
            <person name="Huang Y."/>
            <person name="Zhang Y.Z."/>
        </authorList>
    </citation>
    <scope>NUCLEOTIDE SEQUENCE [LARGE SCALE GENOMIC DNA]</scope>
    <source>
        <strain evidence="5 6">SM1222</strain>
    </source>
</reference>
<dbReference type="Pfam" id="PF01329">
    <property type="entry name" value="Pterin_4a"/>
    <property type="match status" value="1"/>
</dbReference>